<protein>
    <submittedName>
        <fullName evidence="1">Uncharacterized protein</fullName>
    </submittedName>
</protein>
<organism evidence="1 2">
    <name type="scientific">Sphingobacterium paramultivorum</name>
    <dbReference type="NCBI Taxonomy" id="2886510"/>
    <lineage>
        <taxon>Bacteria</taxon>
        <taxon>Pseudomonadati</taxon>
        <taxon>Bacteroidota</taxon>
        <taxon>Sphingobacteriia</taxon>
        <taxon>Sphingobacteriales</taxon>
        <taxon>Sphingobacteriaceae</taxon>
        <taxon>Sphingobacterium</taxon>
    </lineage>
</organism>
<gene>
    <name evidence="1" type="ORF">HS960_11055</name>
</gene>
<name>A0A7G5E2E0_9SPHI</name>
<proteinExistence type="predicted"/>
<dbReference type="EMBL" id="CP058555">
    <property type="protein sequence ID" value="QMV68165.1"/>
    <property type="molecule type" value="Genomic_DNA"/>
</dbReference>
<accession>A0A7G5E2E0</accession>
<keyword evidence="2" id="KW-1185">Reference proteome</keyword>
<reference evidence="1 2" key="1">
    <citation type="journal article" date="2020" name="G3 (Bethesda)">
        <title>CeMbio - The Caenorhabditis elegans Microbiome Resource.</title>
        <authorList>
            <person name="Dirksen P."/>
            <person name="Assie A."/>
            <person name="Zimmermann J."/>
            <person name="Zhang F."/>
            <person name="Tietje A.M."/>
            <person name="Marsh S.A."/>
            <person name="Felix M.A."/>
            <person name="Shapira M."/>
            <person name="Kaleta C."/>
            <person name="Schulenburg H."/>
            <person name="Samuel B."/>
        </authorList>
    </citation>
    <scope>NUCLEOTIDE SEQUENCE [LARGE SCALE GENOMIC DNA]</scope>
    <source>
        <strain evidence="1 2">BIGb0170</strain>
    </source>
</reference>
<sequence length="53" mass="5829">MSEKQVGLPLAKFPLRGAGLYLIEGKVILEYGCPSIEVIRCGKMPLKPDPRSE</sequence>
<dbReference type="AlphaFoldDB" id="A0A7G5E2E0"/>
<dbReference type="Proteomes" id="UP000515450">
    <property type="component" value="Chromosome"/>
</dbReference>
<evidence type="ECO:0000313" key="1">
    <source>
        <dbReference type="EMBL" id="QMV68165.1"/>
    </source>
</evidence>
<dbReference type="RefSeq" id="WP_153846937.1">
    <property type="nucleotide sequence ID" value="NZ_CP058555.1"/>
</dbReference>
<evidence type="ECO:0000313" key="2">
    <source>
        <dbReference type="Proteomes" id="UP000515450"/>
    </source>
</evidence>